<dbReference type="SUPFAM" id="SSF53822">
    <property type="entry name" value="Periplasmic binding protein-like I"/>
    <property type="match status" value="1"/>
</dbReference>
<dbReference type="Pfam" id="PF00532">
    <property type="entry name" value="Peripla_BP_1"/>
    <property type="match status" value="1"/>
</dbReference>
<evidence type="ECO:0000256" key="2">
    <source>
        <dbReference type="ARBA" id="ARBA00023015"/>
    </source>
</evidence>
<evidence type="ECO:0000259" key="5">
    <source>
        <dbReference type="PROSITE" id="PS50932"/>
    </source>
</evidence>
<dbReference type="InterPro" id="IPR010982">
    <property type="entry name" value="Lambda_DNA-bd_dom_sf"/>
</dbReference>
<evidence type="ECO:0000256" key="1">
    <source>
        <dbReference type="ARBA" id="ARBA00022491"/>
    </source>
</evidence>
<dbReference type="Gene3D" id="1.10.260.40">
    <property type="entry name" value="lambda repressor-like DNA-binding domains"/>
    <property type="match status" value="1"/>
</dbReference>
<evidence type="ECO:0000313" key="7">
    <source>
        <dbReference type="EMBL" id="CKA91593.1"/>
    </source>
</evidence>
<organism evidence="7 8">
    <name type="scientific">Streptococcus pseudopneumoniae</name>
    <dbReference type="NCBI Taxonomy" id="257758"/>
    <lineage>
        <taxon>Bacteria</taxon>
        <taxon>Bacillati</taxon>
        <taxon>Bacillota</taxon>
        <taxon>Bacilli</taxon>
        <taxon>Lactobacillales</taxon>
        <taxon>Streptococcaceae</taxon>
        <taxon>Streptococcus</taxon>
    </lineage>
</organism>
<dbReference type="PROSITE" id="PS50932">
    <property type="entry name" value="HTH_LACI_2"/>
    <property type="match status" value="1"/>
</dbReference>
<dbReference type="CDD" id="cd06291">
    <property type="entry name" value="PBP1_Qymf-like"/>
    <property type="match status" value="1"/>
</dbReference>
<dbReference type="PANTHER" id="PTHR30146">
    <property type="entry name" value="LACI-RELATED TRANSCRIPTIONAL REPRESSOR"/>
    <property type="match status" value="1"/>
</dbReference>
<dbReference type="InterPro" id="IPR028082">
    <property type="entry name" value="Peripla_BP_I"/>
</dbReference>
<evidence type="ECO:0000313" key="8">
    <source>
        <dbReference type="Proteomes" id="UP000041827"/>
    </source>
</evidence>
<dbReference type="Pfam" id="PF00356">
    <property type="entry name" value="LacI"/>
    <property type="match status" value="1"/>
</dbReference>
<dbReference type="AlphaFoldDB" id="A0A0T8U7Q2"/>
<reference evidence="8" key="1">
    <citation type="submission" date="2015-03" db="EMBL/GenBank/DDBJ databases">
        <authorList>
            <consortium name="Pathogen Informatics"/>
        </authorList>
    </citation>
    <scope>NUCLEOTIDE SEQUENCE [LARGE SCALE GENOMIC DNA]</scope>
    <source>
        <strain evidence="8">SMRU2248</strain>
    </source>
</reference>
<feature type="domain" description="HTH lacI-type" evidence="5">
    <location>
        <begin position="2"/>
        <end position="56"/>
    </location>
</feature>
<keyword evidence="4" id="KW-0804">Transcription</keyword>
<dbReference type="PANTHER" id="PTHR30146:SF95">
    <property type="entry name" value="RIBOSE OPERON REPRESSOR"/>
    <property type="match status" value="1"/>
</dbReference>
<name>A0A0T8U7Q2_9STRE</name>
<keyword evidence="3" id="KW-0238">DNA-binding</keyword>
<dbReference type="Proteomes" id="UP000041827">
    <property type="component" value="Unassembled WGS sequence"/>
</dbReference>
<gene>
    <name evidence="7" type="primary">rbsR_2</name>
    <name evidence="7" type="ORF">ERS021757_00952</name>
</gene>
<dbReference type="EMBL" id="CMJT01000007">
    <property type="protein sequence ID" value="CKA91593.1"/>
    <property type="molecule type" value="Genomic_DNA"/>
</dbReference>
<dbReference type="SMART" id="SM00354">
    <property type="entry name" value="HTH_LACI"/>
    <property type="match status" value="1"/>
</dbReference>
<evidence type="ECO:0000259" key="6">
    <source>
        <dbReference type="PROSITE" id="PS50943"/>
    </source>
</evidence>
<dbReference type="GO" id="GO:0000976">
    <property type="term" value="F:transcription cis-regulatory region binding"/>
    <property type="evidence" value="ECO:0007669"/>
    <property type="project" value="TreeGrafter"/>
</dbReference>
<dbReference type="InterPro" id="IPR001387">
    <property type="entry name" value="Cro/C1-type_HTH"/>
</dbReference>
<dbReference type="CDD" id="cd01392">
    <property type="entry name" value="HTH_LacI"/>
    <property type="match status" value="1"/>
</dbReference>
<accession>A0A0T8U7Q2</accession>
<dbReference type="RefSeq" id="WP_050261519.1">
    <property type="nucleotide sequence ID" value="NZ_CMJT01000007.1"/>
</dbReference>
<protein>
    <submittedName>
        <fullName evidence="7">Ribose transport operon repressor</fullName>
    </submittedName>
</protein>
<proteinExistence type="predicted"/>
<dbReference type="SUPFAM" id="SSF47413">
    <property type="entry name" value="lambda repressor-like DNA-binding domains"/>
    <property type="match status" value="1"/>
</dbReference>
<keyword evidence="1" id="KW-0678">Repressor</keyword>
<dbReference type="InterPro" id="IPR001761">
    <property type="entry name" value="Peripla_BP/Lac1_sug-bd_dom"/>
</dbReference>
<dbReference type="PROSITE" id="PS50943">
    <property type="entry name" value="HTH_CROC1"/>
    <property type="match status" value="1"/>
</dbReference>
<feature type="domain" description="HTH cro/C1-type" evidence="6">
    <location>
        <begin position="3"/>
        <end position="50"/>
    </location>
</feature>
<sequence>MTTIKQVAEEAGVSKSTVSRYISKKGYVGDDAREKIKNAIKKLNYTPNVLAQSLKTKKNQIVGLLLPDISNPFFPRLVRGAESYLKDKGYRIMVGTISDQESLSEYVNLLLKTNAAGIITTHDFTKEYPDLSLPVVVVDRISKDTGYGVFSDNQSGGRLAAEAICNAGAKQVLIIKVLDDKAENIAERFEASLNYLRNKSLEICIEESETFDFEKIQKEAKENLKRNPNIDSIIAPSDIHAIAYIHEILAIGKKIPDDIQIIGYDDIVLSQFIYPSLSTIHQSSYKMGEQAAKLIYNMANKFSIDEARIKLPVRYVERNTLRRK</sequence>
<keyword evidence="2" id="KW-0805">Transcription regulation</keyword>
<dbReference type="InterPro" id="IPR000843">
    <property type="entry name" value="HTH_LacI"/>
</dbReference>
<evidence type="ECO:0000256" key="3">
    <source>
        <dbReference type="ARBA" id="ARBA00023125"/>
    </source>
</evidence>
<evidence type="ECO:0000256" key="4">
    <source>
        <dbReference type="ARBA" id="ARBA00023163"/>
    </source>
</evidence>
<dbReference type="Gene3D" id="3.40.50.2300">
    <property type="match status" value="2"/>
</dbReference>
<dbReference type="GO" id="GO:0003700">
    <property type="term" value="F:DNA-binding transcription factor activity"/>
    <property type="evidence" value="ECO:0007669"/>
    <property type="project" value="TreeGrafter"/>
</dbReference>